<evidence type="ECO:0000256" key="4">
    <source>
        <dbReference type="ARBA" id="ARBA00022692"/>
    </source>
</evidence>
<evidence type="ECO:0000256" key="5">
    <source>
        <dbReference type="ARBA" id="ARBA00022989"/>
    </source>
</evidence>
<evidence type="ECO:0000256" key="6">
    <source>
        <dbReference type="ARBA" id="ARBA00023136"/>
    </source>
</evidence>
<gene>
    <name evidence="8" type="ORF">KTT_07520</name>
</gene>
<comment type="caution">
    <text evidence="8">The sequence shown here is derived from an EMBL/GenBank/DDBJ whole genome shotgun (WGS) entry which is preliminary data.</text>
</comment>
<dbReference type="GO" id="GO:0005886">
    <property type="term" value="C:plasma membrane"/>
    <property type="evidence" value="ECO:0007669"/>
    <property type="project" value="UniProtKB-SubCell"/>
</dbReference>
<dbReference type="PANTHER" id="PTHR43663">
    <property type="entry name" value="CHROMATE TRANSPORT PROTEIN-RELATED"/>
    <property type="match status" value="1"/>
</dbReference>
<proteinExistence type="inferred from homology"/>
<keyword evidence="5 7" id="KW-1133">Transmembrane helix</keyword>
<dbReference type="EMBL" id="BIFR01000001">
    <property type="protein sequence ID" value="GCE10893.1"/>
    <property type="molecule type" value="Genomic_DNA"/>
</dbReference>
<organism evidence="8 9">
    <name type="scientific">Tengunoibacter tsumagoiensis</name>
    <dbReference type="NCBI Taxonomy" id="2014871"/>
    <lineage>
        <taxon>Bacteria</taxon>
        <taxon>Bacillati</taxon>
        <taxon>Chloroflexota</taxon>
        <taxon>Ktedonobacteria</taxon>
        <taxon>Ktedonobacterales</taxon>
        <taxon>Dictyobacteraceae</taxon>
        <taxon>Tengunoibacter</taxon>
    </lineage>
</organism>
<name>A0A401ZVH4_9CHLR</name>
<accession>A0A401ZVH4</accession>
<dbReference type="OrthoDB" id="9788907at2"/>
<keyword evidence="6 7" id="KW-0472">Membrane</keyword>
<feature type="transmembrane region" description="Helical" evidence="7">
    <location>
        <begin position="189"/>
        <end position="207"/>
    </location>
</feature>
<sequence length="220" mass="24247">MTKAIYSSLSDVDTSLVPSARPNVWSLFLVWSRIGLQSFGGGSATILLIRREFIERYKWLTEEEYSLYWSLCQLSPGIILVAMTILIGRKLRGWSGILISLAGLLLPSSIVTCLFSAGFELIQMLSPVQAMLRGLLPATAGLMLTISLQFALPSLKQAWKSGQQVLRLAECMVIISGSVLAVTYWHVEIINVVLGAIVISLGIFYPWQRRLEGLGTRGEA</sequence>
<dbReference type="Proteomes" id="UP000287352">
    <property type="component" value="Unassembled WGS sequence"/>
</dbReference>
<dbReference type="GO" id="GO:0015109">
    <property type="term" value="F:chromate transmembrane transporter activity"/>
    <property type="evidence" value="ECO:0007669"/>
    <property type="project" value="InterPro"/>
</dbReference>
<protein>
    <recommendedName>
        <fullName evidence="10">Chromate transporter</fullName>
    </recommendedName>
</protein>
<feature type="transmembrane region" description="Helical" evidence="7">
    <location>
        <begin position="94"/>
        <end position="119"/>
    </location>
</feature>
<evidence type="ECO:0000256" key="3">
    <source>
        <dbReference type="ARBA" id="ARBA00022475"/>
    </source>
</evidence>
<reference evidence="9" key="1">
    <citation type="submission" date="2018-12" db="EMBL/GenBank/DDBJ databases">
        <title>Tengunoibacter tsumagoiensis gen. nov., sp. nov., Dictyobacter kobayashii sp. nov., D. alpinus sp. nov., and D. joshuensis sp. nov. and description of Dictyobacteraceae fam. nov. within the order Ktedonobacterales isolated from Tengu-no-mugimeshi.</title>
        <authorList>
            <person name="Wang C.M."/>
            <person name="Zheng Y."/>
            <person name="Sakai Y."/>
            <person name="Toyoda A."/>
            <person name="Minakuchi Y."/>
            <person name="Abe K."/>
            <person name="Yokota A."/>
            <person name="Yabe S."/>
        </authorList>
    </citation>
    <scope>NUCLEOTIDE SEQUENCE [LARGE SCALE GENOMIC DNA]</scope>
    <source>
        <strain evidence="9">Uno3</strain>
    </source>
</reference>
<evidence type="ECO:0000256" key="1">
    <source>
        <dbReference type="ARBA" id="ARBA00004651"/>
    </source>
</evidence>
<evidence type="ECO:0008006" key="10">
    <source>
        <dbReference type="Google" id="ProtNLM"/>
    </source>
</evidence>
<evidence type="ECO:0000313" key="8">
    <source>
        <dbReference type="EMBL" id="GCE10893.1"/>
    </source>
</evidence>
<keyword evidence="3" id="KW-1003">Cell membrane</keyword>
<comment type="similarity">
    <text evidence="2">Belongs to the chromate ion transporter (CHR) (TC 2.A.51) family.</text>
</comment>
<keyword evidence="4 7" id="KW-0812">Transmembrane</keyword>
<comment type="subcellular location">
    <subcellularLocation>
        <location evidence="1">Cell membrane</location>
        <topology evidence="1">Multi-pass membrane protein</topology>
    </subcellularLocation>
</comment>
<evidence type="ECO:0000256" key="2">
    <source>
        <dbReference type="ARBA" id="ARBA00005262"/>
    </source>
</evidence>
<dbReference type="InterPro" id="IPR052518">
    <property type="entry name" value="CHR_Transporter"/>
</dbReference>
<feature type="transmembrane region" description="Helical" evidence="7">
    <location>
        <begin position="67"/>
        <end position="87"/>
    </location>
</feature>
<feature type="transmembrane region" description="Helical" evidence="7">
    <location>
        <begin position="131"/>
        <end position="152"/>
    </location>
</feature>
<keyword evidence="9" id="KW-1185">Reference proteome</keyword>
<dbReference type="PANTHER" id="PTHR43663:SF1">
    <property type="entry name" value="CHROMATE TRANSPORTER"/>
    <property type="match status" value="1"/>
</dbReference>
<evidence type="ECO:0000256" key="7">
    <source>
        <dbReference type="SAM" id="Phobius"/>
    </source>
</evidence>
<dbReference type="InterPro" id="IPR003370">
    <property type="entry name" value="Chromate_transpt"/>
</dbReference>
<evidence type="ECO:0000313" key="9">
    <source>
        <dbReference type="Proteomes" id="UP000287352"/>
    </source>
</evidence>
<dbReference type="Pfam" id="PF02417">
    <property type="entry name" value="Chromate_transp"/>
    <property type="match status" value="1"/>
</dbReference>
<dbReference type="RefSeq" id="WP_126578460.1">
    <property type="nucleotide sequence ID" value="NZ_BIFR01000001.1"/>
</dbReference>
<dbReference type="AlphaFoldDB" id="A0A401ZVH4"/>